<dbReference type="EMBL" id="JAATEM010000008">
    <property type="protein sequence ID" value="NJP50093.1"/>
    <property type="molecule type" value="Genomic_DNA"/>
</dbReference>
<organism evidence="2 3">
    <name type="scientific">Streptomyces composti</name>
    <dbReference type="NCBI Taxonomy" id="2720025"/>
    <lineage>
        <taxon>Bacteria</taxon>
        <taxon>Bacillati</taxon>
        <taxon>Actinomycetota</taxon>
        <taxon>Actinomycetes</taxon>
        <taxon>Kitasatosporales</taxon>
        <taxon>Streptomycetaceae</taxon>
        <taxon>Streptomyces</taxon>
    </lineage>
</organism>
<gene>
    <name evidence="2" type="ORF">HCJ93_08410</name>
</gene>
<feature type="region of interest" description="Disordered" evidence="1">
    <location>
        <begin position="1"/>
        <end position="77"/>
    </location>
</feature>
<evidence type="ECO:0000313" key="3">
    <source>
        <dbReference type="Proteomes" id="UP000730591"/>
    </source>
</evidence>
<protein>
    <submittedName>
        <fullName evidence="2">Uncharacterized protein</fullName>
    </submittedName>
</protein>
<accession>A0ABX1A9C6</accession>
<evidence type="ECO:0000256" key="1">
    <source>
        <dbReference type="SAM" id="MobiDB-lite"/>
    </source>
</evidence>
<sequence length="77" mass="7828">MAEGFAGDPFHEGSSKPMEGLKGGMIGPHTQMPMQGTNAGKSQGGASDTAPNTGSWNSTSLQPGRPTTGSNDKNKAH</sequence>
<reference evidence="2 3" key="1">
    <citation type="submission" date="2020-03" db="EMBL/GenBank/DDBJ databases">
        <title>WGS of actinomycetes isolated from Thailand.</title>
        <authorList>
            <person name="Thawai C."/>
        </authorList>
    </citation>
    <scope>NUCLEOTIDE SEQUENCE [LARGE SCALE GENOMIC DNA]</scope>
    <source>
        <strain evidence="2 3">SBST2-5</strain>
    </source>
</reference>
<dbReference type="Proteomes" id="UP000730591">
    <property type="component" value="Unassembled WGS sequence"/>
</dbReference>
<name>A0ABX1A9C6_9ACTN</name>
<comment type="caution">
    <text evidence="2">The sequence shown here is derived from an EMBL/GenBank/DDBJ whole genome shotgun (WGS) entry which is preliminary data.</text>
</comment>
<dbReference type="RefSeq" id="WP_167992588.1">
    <property type="nucleotide sequence ID" value="NZ_JAATEM010000008.1"/>
</dbReference>
<evidence type="ECO:0000313" key="2">
    <source>
        <dbReference type="EMBL" id="NJP50093.1"/>
    </source>
</evidence>
<keyword evidence="3" id="KW-1185">Reference proteome</keyword>
<feature type="compositionally biased region" description="Polar residues" evidence="1">
    <location>
        <begin position="32"/>
        <end position="71"/>
    </location>
</feature>
<proteinExistence type="predicted"/>